<keyword evidence="4" id="KW-0862">Zinc</keyword>
<evidence type="ECO:0000313" key="7">
    <source>
        <dbReference type="Proteomes" id="UP000605970"/>
    </source>
</evidence>
<proteinExistence type="predicted"/>
<evidence type="ECO:0000256" key="2">
    <source>
        <dbReference type="ARBA" id="ARBA00022723"/>
    </source>
</evidence>
<dbReference type="PANTHER" id="PTHR46481">
    <property type="entry name" value="ZINC FINGER BED DOMAIN-CONTAINING PROTEIN 4"/>
    <property type="match status" value="1"/>
</dbReference>
<dbReference type="InterPro" id="IPR052035">
    <property type="entry name" value="ZnF_BED_domain_contain"/>
</dbReference>
<dbReference type="PANTHER" id="PTHR46481:SF10">
    <property type="entry name" value="ZINC FINGER BED DOMAIN-CONTAINING PROTEIN 39"/>
    <property type="match status" value="1"/>
</dbReference>
<keyword evidence="5" id="KW-0539">Nucleus</keyword>
<keyword evidence="3" id="KW-0863">Zinc-finger</keyword>
<dbReference type="OrthoDB" id="5845375at2759"/>
<dbReference type="Proteomes" id="UP000605970">
    <property type="component" value="Unassembled WGS sequence"/>
</dbReference>
<protein>
    <recommendedName>
        <fullName evidence="8">DUF659 domain-containing protein</fullName>
    </recommendedName>
</protein>
<reference evidence="6" key="1">
    <citation type="journal article" date="2020" name="Ecol. Evol.">
        <title>Genome structure and content of the rice root-knot nematode (Meloidogyne graminicola).</title>
        <authorList>
            <person name="Phan N.T."/>
            <person name="Danchin E.G.J."/>
            <person name="Klopp C."/>
            <person name="Perfus-Barbeoch L."/>
            <person name="Kozlowski D.K."/>
            <person name="Koutsovoulos G.D."/>
            <person name="Lopez-Roques C."/>
            <person name="Bouchez O."/>
            <person name="Zahm M."/>
            <person name="Besnard G."/>
            <person name="Bellafiore S."/>
        </authorList>
    </citation>
    <scope>NUCLEOTIDE SEQUENCE</scope>
    <source>
        <strain evidence="6">VN-18</strain>
    </source>
</reference>
<comment type="subcellular location">
    <subcellularLocation>
        <location evidence="1">Nucleus</location>
    </subcellularLocation>
</comment>
<evidence type="ECO:0000256" key="4">
    <source>
        <dbReference type="ARBA" id="ARBA00022833"/>
    </source>
</evidence>
<keyword evidence="7" id="KW-1185">Reference proteome</keyword>
<accession>A0A8S9ZI83</accession>
<sequence length="294" mass="34015">MQHKIFQIGLFEKTSNELAECISCKQQGIGKYKFILSKGSVKSLIVHLNSSLHCDSEFTRKYNALKEKKDEQKIDNFICSGSNKIIINFITENNLPFNIINTKSFRILFNQQSERLLDESHFRRVLPEVFAVVKMKLKEDLNKCQYVSCTTDCWSGVTENFISLTANGITNDWNRKKYVLAVRKFSEAHTGKNISKKLVSLIEEWSVADKIHCFVTDGARNVQKSFDELKYEHTLCGAHQINLIKEGEILKLFGRCRRIVGHIRHSNKAFTELKEIQEFHELPSHQLIQEVSTR</sequence>
<evidence type="ECO:0000256" key="5">
    <source>
        <dbReference type="ARBA" id="ARBA00023242"/>
    </source>
</evidence>
<evidence type="ECO:0000256" key="1">
    <source>
        <dbReference type="ARBA" id="ARBA00004123"/>
    </source>
</evidence>
<keyword evidence="2" id="KW-0479">Metal-binding</keyword>
<dbReference type="InterPro" id="IPR012337">
    <property type="entry name" value="RNaseH-like_sf"/>
</dbReference>
<organism evidence="6 7">
    <name type="scientific">Meloidogyne graminicola</name>
    <dbReference type="NCBI Taxonomy" id="189291"/>
    <lineage>
        <taxon>Eukaryota</taxon>
        <taxon>Metazoa</taxon>
        <taxon>Ecdysozoa</taxon>
        <taxon>Nematoda</taxon>
        <taxon>Chromadorea</taxon>
        <taxon>Rhabditida</taxon>
        <taxon>Tylenchina</taxon>
        <taxon>Tylenchomorpha</taxon>
        <taxon>Tylenchoidea</taxon>
        <taxon>Meloidogynidae</taxon>
        <taxon>Meloidogyninae</taxon>
        <taxon>Meloidogyne</taxon>
    </lineage>
</organism>
<dbReference type="GO" id="GO:0005634">
    <property type="term" value="C:nucleus"/>
    <property type="evidence" value="ECO:0007669"/>
    <property type="project" value="UniProtKB-SubCell"/>
</dbReference>
<comment type="caution">
    <text evidence="6">The sequence shown here is derived from an EMBL/GenBank/DDBJ whole genome shotgun (WGS) entry which is preliminary data.</text>
</comment>
<dbReference type="SUPFAM" id="SSF53098">
    <property type="entry name" value="Ribonuclease H-like"/>
    <property type="match status" value="1"/>
</dbReference>
<gene>
    <name evidence="6" type="ORF">Mgra_00007632</name>
</gene>
<dbReference type="GO" id="GO:0008270">
    <property type="term" value="F:zinc ion binding"/>
    <property type="evidence" value="ECO:0007669"/>
    <property type="project" value="UniProtKB-KW"/>
</dbReference>
<dbReference type="EMBL" id="JABEBT010000088">
    <property type="protein sequence ID" value="KAF7632987.1"/>
    <property type="molecule type" value="Genomic_DNA"/>
</dbReference>
<evidence type="ECO:0000313" key="6">
    <source>
        <dbReference type="EMBL" id="KAF7632987.1"/>
    </source>
</evidence>
<dbReference type="AlphaFoldDB" id="A0A8S9ZI83"/>
<evidence type="ECO:0008006" key="8">
    <source>
        <dbReference type="Google" id="ProtNLM"/>
    </source>
</evidence>
<evidence type="ECO:0000256" key="3">
    <source>
        <dbReference type="ARBA" id="ARBA00022771"/>
    </source>
</evidence>
<name>A0A8S9ZI83_9BILA</name>